<comment type="subcellular location">
    <subcellularLocation>
        <location evidence="1">Cell outer membrane</location>
    </subcellularLocation>
</comment>
<name>A0A1H4PEP2_9FLAO</name>
<dbReference type="Gene3D" id="3.30.1330.60">
    <property type="entry name" value="OmpA-like domain"/>
    <property type="match status" value="1"/>
</dbReference>
<dbReference type="SUPFAM" id="SSF49464">
    <property type="entry name" value="Carboxypeptidase regulatory domain-like"/>
    <property type="match status" value="1"/>
</dbReference>
<dbReference type="CDD" id="cd07185">
    <property type="entry name" value="OmpA_C-like"/>
    <property type="match status" value="1"/>
</dbReference>
<proteinExistence type="predicted"/>
<dbReference type="Proteomes" id="UP000183038">
    <property type="component" value="Unassembled WGS sequence"/>
</dbReference>
<gene>
    <name evidence="6" type="ORF">SAMN05192540_2244</name>
</gene>
<evidence type="ECO:0000256" key="4">
    <source>
        <dbReference type="PROSITE-ProRule" id="PRU00473"/>
    </source>
</evidence>
<evidence type="ECO:0000256" key="2">
    <source>
        <dbReference type="ARBA" id="ARBA00023136"/>
    </source>
</evidence>
<keyword evidence="3" id="KW-0998">Cell outer membrane</keyword>
<dbReference type="EMBL" id="FNTB01000001">
    <property type="protein sequence ID" value="SEC05893.1"/>
    <property type="molecule type" value="Genomic_DNA"/>
</dbReference>
<organism evidence="6 7">
    <name type="scientific">Maribacter dokdonensis</name>
    <dbReference type="NCBI Taxonomy" id="320912"/>
    <lineage>
        <taxon>Bacteria</taxon>
        <taxon>Pseudomonadati</taxon>
        <taxon>Bacteroidota</taxon>
        <taxon>Flavobacteriia</taxon>
        <taxon>Flavobacteriales</taxon>
        <taxon>Flavobacteriaceae</taxon>
        <taxon>Maribacter</taxon>
    </lineage>
</organism>
<keyword evidence="2 4" id="KW-0472">Membrane</keyword>
<dbReference type="PANTHER" id="PTHR30329:SF21">
    <property type="entry name" value="LIPOPROTEIN YIAD-RELATED"/>
    <property type="match status" value="1"/>
</dbReference>
<dbReference type="GO" id="GO:0009279">
    <property type="term" value="C:cell outer membrane"/>
    <property type="evidence" value="ECO:0007669"/>
    <property type="project" value="UniProtKB-SubCell"/>
</dbReference>
<evidence type="ECO:0000313" key="6">
    <source>
        <dbReference type="EMBL" id="SEC05893.1"/>
    </source>
</evidence>
<dbReference type="PRINTS" id="PR01021">
    <property type="entry name" value="OMPADOMAIN"/>
</dbReference>
<feature type="domain" description="OmpA-like" evidence="5">
    <location>
        <begin position="185"/>
        <end position="308"/>
    </location>
</feature>
<sequence length="312" mass="35673">MFPYVVNDVLYFSSDGHYGLGGLDLFKSKIISKNEYSLPFNMGKPFNSNMDDFSLIIKDDFAKGYFASNRMGGVGDDDIYSFEKMAPVDCLTYSGQVLNELTKEPLPFANIEVKNSKDGLRKILLADENGNYEIQLPCDRQNRLVFFKERYSKKTILVATTKEPQEPSFNNVIYLTPYDMIVENDGSVDKIIVDPIYFDYDKSTITSRAEIELKKVLFAMQQFPDMRIKIESHTDSRGSDSYNLKLSDDRAKSTRDYLILKGIEQDRILSAAGYGETMLINECRNGVKCSDQEHLVNRRSDFIVINNKELSK</sequence>
<evidence type="ECO:0000313" key="7">
    <source>
        <dbReference type="Proteomes" id="UP000183038"/>
    </source>
</evidence>
<dbReference type="InterPro" id="IPR008969">
    <property type="entry name" value="CarboxyPept-like_regulatory"/>
</dbReference>
<dbReference type="PROSITE" id="PS51123">
    <property type="entry name" value="OMPA_2"/>
    <property type="match status" value="1"/>
</dbReference>
<dbReference type="InterPro" id="IPR036737">
    <property type="entry name" value="OmpA-like_sf"/>
</dbReference>
<dbReference type="RefSeq" id="WP_139254393.1">
    <property type="nucleotide sequence ID" value="NZ_FNTB01000001.1"/>
</dbReference>
<dbReference type="InterPro" id="IPR006665">
    <property type="entry name" value="OmpA-like"/>
</dbReference>
<accession>A0A1H4PEP2</accession>
<evidence type="ECO:0000256" key="1">
    <source>
        <dbReference type="ARBA" id="ARBA00004442"/>
    </source>
</evidence>
<dbReference type="InterPro" id="IPR006664">
    <property type="entry name" value="OMP_bac"/>
</dbReference>
<protein>
    <submittedName>
        <fullName evidence="6">CarboxypepD_reg-like domain-containing protein</fullName>
    </submittedName>
</protein>
<dbReference type="Pfam" id="PF13715">
    <property type="entry name" value="CarbopepD_reg_2"/>
    <property type="match status" value="1"/>
</dbReference>
<reference evidence="6 7" key="1">
    <citation type="submission" date="2016-10" db="EMBL/GenBank/DDBJ databases">
        <authorList>
            <person name="de Groot N.N."/>
        </authorList>
    </citation>
    <scope>NUCLEOTIDE SEQUENCE [LARGE SCALE GENOMIC DNA]</scope>
    <source>
        <strain evidence="6 7">MAR_2009_71</strain>
    </source>
</reference>
<dbReference type="InterPro" id="IPR050330">
    <property type="entry name" value="Bact_OuterMem_StrucFunc"/>
</dbReference>
<dbReference type="AlphaFoldDB" id="A0A1H4PEP2"/>
<dbReference type="Pfam" id="PF00691">
    <property type="entry name" value="OmpA"/>
    <property type="match status" value="1"/>
</dbReference>
<dbReference type="OrthoDB" id="9809364at2"/>
<evidence type="ECO:0000259" key="5">
    <source>
        <dbReference type="PROSITE" id="PS51123"/>
    </source>
</evidence>
<dbReference type="PANTHER" id="PTHR30329">
    <property type="entry name" value="STATOR ELEMENT OF FLAGELLAR MOTOR COMPLEX"/>
    <property type="match status" value="1"/>
</dbReference>
<dbReference type="SUPFAM" id="SSF103088">
    <property type="entry name" value="OmpA-like"/>
    <property type="match status" value="1"/>
</dbReference>
<evidence type="ECO:0000256" key="3">
    <source>
        <dbReference type="ARBA" id="ARBA00023237"/>
    </source>
</evidence>